<reference evidence="2" key="1">
    <citation type="submission" date="2016-11" db="UniProtKB">
        <authorList>
            <consortium name="WormBaseParasite"/>
        </authorList>
    </citation>
    <scope>IDENTIFICATION</scope>
    <source>
        <strain evidence="2">KR3021</strain>
    </source>
</reference>
<dbReference type="Proteomes" id="UP000095286">
    <property type="component" value="Unplaced"/>
</dbReference>
<protein>
    <submittedName>
        <fullName evidence="2">BED-type domain-containing protein</fullName>
    </submittedName>
</protein>
<evidence type="ECO:0000313" key="1">
    <source>
        <dbReference type="Proteomes" id="UP000095286"/>
    </source>
</evidence>
<evidence type="ECO:0000313" key="2">
    <source>
        <dbReference type="WBParaSite" id="RSKR_0000851150.1"/>
    </source>
</evidence>
<accession>A0AC35U8L9</accession>
<organism evidence="1 2">
    <name type="scientific">Rhabditophanes sp. KR3021</name>
    <dbReference type="NCBI Taxonomy" id="114890"/>
    <lineage>
        <taxon>Eukaryota</taxon>
        <taxon>Metazoa</taxon>
        <taxon>Ecdysozoa</taxon>
        <taxon>Nematoda</taxon>
        <taxon>Chromadorea</taxon>
        <taxon>Rhabditida</taxon>
        <taxon>Tylenchina</taxon>
        <taxon>Panagrolaimomorpha</taxon>
        <taxon>Strongyloidoidea</taxon>
        <taxon>Alloionematidae</taxon>
        <taxon>Rhabditophanes</taxon>
    </lineage>
</organism>
<dbReference type="WBParaSite" id="RSKR_0000851150.1">
    <property type="protein sequence ID" value="RSKR_0000851150.1"/>
    <property type="gene ID" value="RSKR_0000851150"/>
</dbReference>
<proteinExistence type="predicted"/>
<name>A0AC35U8L9_9BILA</name>
<sequence>MRNVVKFGFMSTLPNGKFKCKECQAELSKSSGNSTLIRHLETHPSLQNRLITNNRETIMFKINQECDDRVNLIKKEVGNNFYSISFDEWSKNPTQMISIVIKYSLNFESKCVLLGFAKVINSTESKDIANQIRQFLEALGFNIVMSYSVTSDEAPSARKSASILVKESHSTLHCMWHRLQLAINKSIKALLRIMPMNTIQFLEALGFNIVMSYSVTSDEAPSARKSASILAKETHGSRLFAIQENESSKLITEAWLQNLFSELLETPQLNIPFTRFSIDNTLTFISAGKSTKA</sequence>